<dbReference type="UniPathway" id="UPA00665"/>
<keyword evidence="7 9" id="KW-1133">Transmembrane helix</keyword>
<evidence type="ECO:0000313" key="13">
    <source>
        <dbReference type="Proteomes" id="UP000229730"/>
    </source>
</evidence>
<dbReference type="GO" id="GO:0005886">
    <property type="term" value="C:plasma membrane"/>
    <property type="evidence" value="ECO:0007669"/>
    <property type="project" value="UniProtKB-SubCell"/>
</dbReference>
<dbReference type="FunCoup" id="A0A2G4YRV7">
    <property type="interactions" value="340"/>
</dbReference>
<dbReference type="EC" id="3.4.23.36" evidence="9"/>
<dbReference type="EMBL" id="PDEM01000020">
    <property type="protein sequence ID" value="PHZ85007.1"/>
    <property type="molecule type" value="Genomic_DNA"/>
</dbReference>
<evidence type="ECO:0000256" key="4">
    <source>
        <dbReference type="ARBA" id="ARBA00022692"/>
    </source>
</evidence>
<dbReference type="GO" id="GO:0006508">
    <property type="term" value="P:proteolysis"/>
    <property type="evidence" value="ECO:0007669"/>
    <property type="project" value="UniProtKB-KW"/>
</dbReference>
<evidence type="ECO:0000313" key="12">
    <source>
        <dbReference type="EMBL" id="PHZ85007.1"/>
    </source>
</evidence>
<feature type="transmembrane region" description="Helical" evidence="9">
    <location>
        <begin position="148"/>
        <end position="168"/>
    </location>
</feature>
<accession>A0A2G4YRV7</accession>
<dbReference type="GO" id="GO:0004190">
    <property type="term" value="F:aspartic-type endopeptidase activity"/>
    <property type="evidence" value="ECO:0007669"/>
    <property type="project" value="UniProtKB-UniRule"/>
</dbReference>
<comment type="subcellular location">
    <subcellularLocation>
        <location evidence="9">Cell membrane</location>
        <topology evidence="9">Multi-pass membrane protein</topology>
    </subcellularLocation>
</comment>
<comment type="catalytic activity">
    <reaction evidence="9 10">
        <text>Release of signal peptides from bacterial membrane prolipoproteins. Hydrolyzes -Xaa-Yaa-Zaa-|-(S,diacylglyceryl)Cys-, in which Xaa is hydrophobic (preferably Leu), and Yaa (Ala or Ser) and Zaa (Gly or Ala) have small, neutral side chains.</text>
        <dbReference type="EC" id="3.4.23.36"/>
    </reaction>
</comment>
<feature type="transmembrane region" description="Helical" evidence="9">
    <location>
        <begin position="84"/>
        <end position="104"/>
    </location>
</feature>
<gene>
    <name evidence="9 12" type="primary">lspA</name>
    <name evidence="12" type="ORF">CRD36_09820</name>
</gene>
<dbReference type="PRINTS" id="PR00781">
    <property type="entry name" value="LIPOSIGPTASE"/>
</dbReference>
<evidence type="ECO:0000256" key="2">
    <source>
        <dbReference type="ARBA" id="ARBA00022475"/>
    </source>
</evidence>
<evidence type="ECO:0000256" key="5">
    <source>
        <dbReference type="ARBA" id="ARBA00022750"/>
    </source>
</evidence>
<name>A0A2G4YRV7_9PROT</name>
<feature type="transmembrane region" description="Helical" evidence="9">
    <location>
        <begin position="20"/>
        <end position="37"/>
    </location>
</feature>
<keyword evidence="5 9" id="KW-0064">Aspartyl protease</keyword>
<dbReference type="PANTHER" id="PTHR33695">
    <property type="entry name" value="LIPOPROTEIN SIGNAL PEPTIDASE"/>
    <property type="match status" value="1"/>
</dbReference>
<evidence type="ECO:0000256" key="7">
    <source>
        <dbReference type="ARBA" id="ARBA00022989"/>
    </source>
</evidence>
<dbReference type="PROSITE" id="PS00855">
    <property type="entry name" value="SPASE_II"/>
    <property type="match status" value="1"/>
</dbReference>
<feature type="active site" evidence="9">
    <location>
        <position position="156"/>
    </location>
</feature>
<evidence type="ECO:0000256" key="10">
    <source>
        <dbReference type="RuleBase" id="RU000594"/>
    </source>
</evidence>
<feature type="active site" evidence="9">
    <location>
        <position position="138"/>
    </location>
</feature>
<keyword evidence="4 9" id="KW-0812">Transmembrane</keyword>
<sequence length="189" mass="21188">MMISVPVVPKPLRKRNNMKGLTRFQLGLTIVALAFVLDRLSKWWITDILELPKIQMVQILPIFNLQWAENRGVSFSMFTADGDLGRWMLVGVTLLIVIGLSVWLKSAQTRLLVVALALVIGGALGNIYDRALFGYVIDFLQFHVGDWSFAIFNVADSCISVGAALLLWDSFFGPDTKKDRSEEKTSDPR</sequence>
<evidence type="ECO:0000256" key="3">
    <source>
        <dbReference type="ARBA" id="ARBA00022670"/>
    </source>
</evidence>
<comment type="similarity">
    <text evidence="1 9 11">Belongs to the peptidase A8 family.</text>
</comment>
<evidence type="ECO:0000256" key="11">
    <source>
        <dbReference type="RuleBase" id="RU004181"/>
    </source>
</evidence>
<proteinExistence type="inferred from homology"/>
<evidence type="ECO:0000256" key="1">
    <source>
        <dbReference type="ARBA" id="ARBA00006139"/>
    </source>
</evidence>
<comment type="function">
    <text evidence="9 10">This protein specifically catalyzes the removal of signal peptides from prolipoproteins.</text>
</comment>
<comment type="caution">
    <text evidence="12">The sequence shown here is derived from an EMBL/GenBank/DDBJ whole genome shotgun (WGS) entry which is preliminary data.</text>
</comment>
<keyword evidence="8 9" id="KW-0472">Membrane</keyword>
<feature type="transmembrane region" description="Helical" evidence="9">
    <location>
        <begin position="111"/>
        <end position="128"/>
    </location>
</feature>
<evidence type="ECO:0000256" key="9">
    <source>
        <dbReference type="HAMAP-Rule" id="MF_00161"/>
    </source>
</evidence>
<dbReference type="Pfam" id="PF01252">
    <property type="entry name" value="Peptidase_A8"/>
    <property type="match status" value="1"/>
</dbReference>
<keyword evidence="3 9" id="KW-0645">Protease</keyword>
<dbReference type="AlphaFoldDB" id="A0A2G4YRV7"/>
<reference evidence="12 13" key="1">
    <citation type="submission" date="2017-10" db="EMBL/GenBank/DDBJ databases">
        <title>Frigbacter circumglobatus gen. nov. sp. nov., isolated from sediment cultured in situ.</title>
        <authorList>
            <person name="Zhao Z."/>
        </authorList>
    </citation>
    <scope>NUCLEOTIDE SEQUENCE [LARGE SCALE GENOMIC DNA]</scope>
    <source>
        <strain evidence="12 13">ZYL</strain>
    </source>
</reference>
<dbReference type="InParanoid" id="A0A2G4YRV7"/>
<protein>
    <recommendedName>
        <fullName evidence="9">Lipoprotein signal peptidase</fullName>
        <ecNumber evidence="9">3.4.23.36</ecNumber>
    </recommendedName>
    <alternativeName>
        <fullName evidence="9">Prolipoprotein signal peptidase</fullName>
    </alternativeName>
    <alternativeName>
        <fullName evidence="9">Signal peptidase II</fullName>
        <shortName evidence="9">SPase II</shortName>
    </alternativeName>
</protein>
<dbReference type="Proteomes" id="UP000229730">
    <property type="component" value="Unassembled WGS sequence"/>
</dbReference>
<organism evidence="12 13">
    <name type="scientific">Paremcibacter congregatus</name>
    <dbReference type="NCBI Taxonomy" id="2043170"/>
    <lineage>
        <taxon>Bacteria</taxon>
        <taxon>Pseudomonadati</taxon>
        <taxon>Pseudomonadota</taxon>
        <taxon>Alphaproteobacteria</taxon>
        <taxon>Emcibacterales</taxon>
        <taxon>Emcibacteraceae</taxon>
        <taxon>Paremcibacter</taxon>
    </lineage>
</organism>
<dbReference type="PANTHER" id="PTHR33695:SF1">
    <property type="entry name" value="LIPOPROTEIN SIGNAL PEPTIDASE"/>
    <property type="match status" value="1"/>
</dbReference>
<keyword evidence="6 9" id="KW-0378">Hydrolase</keyword>
<dbReference type="OrthoDB" id="9810259at2"/>
<evidence type="ECO:0000256" key="6">
    <source>
        <dbReference type="ARBA" id="ARBA00022801"/>
    </source>
</evidence>
<dbReference type="NCBIfam" id="TIGR00077">
    <property type="entry name" value="lspA"/>
    <property type="match status" value="1"/>
</dbReference>
<keyword evidence="13" id="KW-1185">Reference proteome</keyword>
<dbReference type="HAMAP" id="MF_00161">
    <property type="entry name" value="LspA"/>
    <property type="match status" value="1"/>
</dbReference>
<dbReference type="InterPro" id="IPR001872">
    <property type="entry name" value="Peptidase_A8"/>
</dbReference>
<keyword evidence="2 9" id="KW-1003">Cell membrane</keyword>
<evidence type="ECO:0000256" key="8">
    <source>
        <dbReference type="ARBA" id="ARBA00023136"/>
    </source>
</evidence>
<comment type="pathway">
    <text evidence="9">Protein modification; lipoprotein biosynthesis (signal peptide cleavage).</text>
</comment>